<dbReference type="RefSeq" id="WP_004802131.1">
    <property type="nucleotide sequence ID" value="NZ_AUGJ01000014.1"/>
</dbReference>
<dbReference type="PATRIC" id="fig|999415.3.peg.730"/>
<gene>
    <name evidence="1" type="ORF">HMPREF9943_00728</name>
</gene>
<dbReference type="BioCyc" id="ECAT999415-HMP:GTTI-750-MONOMER"/>
<organism evidence="1 2">
    <name type="scientific">Eggerthia catenaformis OT 569 = DSM 20559</name>
    <dbReference type="NCBI Taxonomy" id="999415"/>
    <lineage>
        <taxon>Bacteria</taxon>
        <taxon>Bacillati</taxon>
        <taxon>Bacillota</taxon>
        <taxon>Erysipelotrichia</taxon>
        <taxon>Erysipelotrichales</taxon>
        <taxon>Coprobacillaceae</taxon>
        <taxon>Eggerthia</taxon>
    </lineage>
</organism>
<evidence type="ECO:0000313" key="1">
    <source>
        <dbReference type="EMBL" id="EMD16950.1"/>
    </source>
</evidence>
<dbReference type="Pfam" id="PF08002">
    <property type="entry name" value="DUF1697"/>
    <property type="match status" value="1"/>
</dbReference>
<dbReference type="SUPFAM" id="SSF160379">
    <property type="entry name" value="SP0830-like"/>
    <property type="match status" value="1"/>
</dbReference>
<evidence type="ECO:0008006" key="3">
    <source>
        <dbReference type="Google" id="ProtNLM"/>
    </source>
</evidence>
<dbReference type="EMBL" id="AGEJ01000012">
    <property type="protein sequence ID" value="EMD16950.1"/>
    <property type="molecule type" value="Genomic_DNA"/>
</dbReference>
<proteinExistence type="predicted"/>
<reference evidence="1 2" key="1">
    <citation type="submission" date="2013-02" db="EMBL/GenBank/DDBJ databases">
        <title>The Genome Sequence of Lactobacillus catenaformis F0143.</title>
        <authorList>
            <consortium name="The Broad Institute Genome Sequencing Platform"/>
            <person name="Earl A."/>
            <person name="Ward D."/>
            <person name="Feldgarden M."/>
            <person name="Gevers D."/>
            <person name="Izard J."/>
            <person name="Blanton J.M."/>
            <person name="Mathney J."/>
            <person name="Dewhirst F.E."/>
            <person name="Young S.K."/>
            <person name="Zeng Q."/>
            <person name="Gargeya S."/>
            <person name="Fitzgerald M."/>
            <person name="Haas B."/>
            <person name="Abouelleil A."/>
            <person name="Alvarado L."/>
            <person name="Arachchi H.M."/>
            <person name="Berlin A."/>
            <person name="Chapman S.B."/>
            <person name="Gearin G."/>
            <person name="Goldberg J."/>
            <person name="Griggs A."/>
            <person name="Gujja S."/>
            <person name="Hansen M."/>
            <person name="Heiman D."/>
            <person name="Howarth C."/>
            <person name="Larimer J."/>
            <person name="Lui A."/>
            <person name="MacDonald P.J.P."/>
            <person name="McCowen C."/>
            <person name="Montmayeur A."/>
            <person name="Murphy C."/>
            <person name="Neiman D."/>
            <person name="Pearson M."/>
            <person name="Priest M."/>
            <person name="Roberts A."/>
            <person name="Saif S."/>
            <person name="Shea T."/>
            <person name="Sisk P."/>
            <person name="Stolte C."/>
            <person name="Sykes S."/>
            <person name="Wortman J."/>
            <person name="Nusbaum C."/>
            <person name="Birren B."/>
        </authorList>
    </citation>
    <scope>NUCLEOTIDE SEQUENCE [LARGE SCALE GENOMIC DNA]</scope>
    <source>
        <strain evidence="1 2">OT 569</strain>
    </source>
</reference>
<comment type="caution">
    <text evidence="1">The sequence shown here is derived from an EMBL/GenBank/DDBJ whole genome shotgun (WGS) entry which is preliminary data.</text>
</comment>
<dbReference type="InterPro" id="IPR012545">
    <property type="entry name" value="DUF1697"/>
</dbReference>
<name>M2Q222_9FIRM</name>
<dbReference type="Gene3D" id="3.30.70.1280">
    <property type="entry name" value="SP0830-like domains"/>
    <property type="match status" value="1"/>
</dbReference>
<dbReference type="Proteomes" id="UP000011758">
    <property type="component" value="Unassembled WGS sequence"/>
</dbReference>
<dbReference type="AlphaFoldDB" id="M2Q222"/>
<protein>
    <recommendedName>
        <fullName evidence="3">DUF1697 domain-containing protein</fullName>
    </recommendedName>
</protein>
<dbReference type="STRING" id="999415.HMPREF9943_00728"/>
<sequence>MEIIALLRGVMPTGKNRIPKMTFLVEILEKAGLKNVKTLEMKSLSLVLNVCICIFRKVQVQKD</sequence>
<evidence type="ECO:0000313" key="2">
    <source>
        <dbReference type="Proteomes" id="UP000011758"/>
    </source>
</evidence>
<keyword evidence="2" id="KW-1185">Reference proteome</keyword>
<accession>M2Q222</accession>